<dbReference type="HOGENOM" id="CLU_016542_1_0_1"/>
<comment type="caution">
    <text evidence="8">The sequence shown here is derived from an EMBL/GenBank/DDBJ whole genome shotgun (WGS) entry which is preliminary data.</text>
</comment>
<dbReference type="Pfam" id="PF04791">
    <property type="entry name" value="LMBR1"/>
    <property type="match status" value="1"/>
</dbReference>
<organism evidence="8 9">
    <name type="scientific">Uncinula necator</name>
    <name type="common">Grape powdery mildew</name>
    <dbReference type="NCBI Taxonomy" id="52586"/>
    <lineage>
        <taxon>Eukaryota</taxon>
        <taxon>Fungi</taxon>
        <taxon>Dikarya</taxon>
        <taxon>Ascomycota</taxon>
        <taxon>Pezizomycotina</taxon>
        <taxon>Leotiomycetes</taxon>
        <taxon>Erysiphales</taxon>
        <taxon>Erysiphaceae</taxon>
        <taxon>Erysiphe</taxon>
    </lineage>
</organism>
<dbReference type="PANTHER" id="PTHR21355:SF0">
    <property type="entry name" value="G-PROTEIN COUPLED RECEPTOR-ASSOCIATED PROTEIN LMBRD2"/>
    <property type="match status" value="1"/>
</dbReference>
<evidence type="ECO:0000256" key="6">
    <source>
        <dbReference type="SAM" id="MobiDB-lite"/>
    </source>
</evidence>
<accession>A0A0B1P6C3</accession>
<dbReference type="OMA" id="QLERICY"/>
<dbReference type="GO" id="GO:0016020">
    <property type="term" value="C:membrane"/>
    <property type="evidence" value="ECO:0007669"/>
    <property type="project" value="UniProtKB-SubCell"/>
</dbReference>
<feature type="transmembrane region" description="Helical" evidence="7">
    <location>
        <begin position="113"/>
        <end position="132"/>
    </location>
</feature>
<keyword evidence="4 7" id="KW-1133">Transmembrane helix</keyword>
<feature type="compositionally biased region" description="Polar residues" evidence="6">
    <location>
        <begin position="621"/>
        <end position="630"/>
    </location>
</feature>
<feature type="region of interest" description="Disordered" evidence="6">
    <location>
        <begin position="596"/>
        <end position="630"/>
    </location>
</feature>
<dbReference type="PANTHER" id="PTHR21355">
    <property type="entry name" value="G-PROTEIN COUPLED RECEPTOR-ASSOCIATED PROTEIN LMBRD2"/>
    <property type="match status" value="1"/>
</dbReference>
<evidence type="ECO:0000256" key="2">
    <source>
        <dbReference type="ARBA" id="ARBA00010487"/>
    </source>
</evidence>
<sequence>MECYHLLARQSPQNRTEIMNEEALESSPLTSELLSSIALLFICGLVLLLIRHYLPFRKTPAYLFIPIFLALALPASIILLVPIDLASIASDSNIRGNRGIWLPERVILVSWRILYWETFFLTWFILPILGEYADTGYRDPKSRLIWSLKRNLVYQGVVLGSGLTIMIYFFVSAGVSFTTFKGLLVATAYFWSLLFAIFLMGHGLVAIPRNFFRNANLKSKLDYLYSHAAKINEKLVDSVFELEDLEEIVNEIADRKSNMDNKFQDWIEELTDEYNSMDIRPRYPSSQRIPSSEFNLPRIITEKYLADLSRTLSIAHHTHLRYLEEWHQVVKNAAEIRGTLDAYSLGRIEIGKSSPNASYLERFTILTPRTRFYFRYYLLPNLNKFLGLLFSLASIFIIWSELIKPINPLFSIISVTVIHHPNSEYGEIGFAGQIIAGSWILYMCLAALASLTEFKVWRGHALIYRNTRGESAVWYAYQVARLSVPLAFNFMTFLDPSLYSQTVFYGFLGNLINLTPLSSWFDMLWPTFIIFPVFATLFGLYRKVHDCIGYGDLIDEEGNSNTTHGTATRSRGKDLIERELQGILSSARPVRDPILNRRQTSNASTNTPKITTFSLERRHTSGPSSQSRSSIDMYRRLGRLSEENSHQTFWHRFKNTVETIHDQNWLENVVDNFKIPKWISGIDKARSNRNEATGWLNGTRQEGRVRL</sequence>
<reference evidence="8 9" key="1">
    <citation type="journal article" date="2014" name="BMC Genomics">
        <title>Adaptive genomic structural variation in the grape powdery mildew pathogen, Erysiphe necator.</title>
        <authorList>
            <person name="Jones L."/>
            <person name="Riaz S."/>
            <person name="Morales-Cruz A."/>
            <person name="Amrine K.C."/>
            <person name="McGuire B."/>
            <person name="Gubler W.D."/>
            <person name="Walker M.A."/>
            <person name="Cantu D."/>
        </authorList>
    </citation>
    <scope>NUCLEOTIDE SEQUENCE [LARGE SCALE GENOMIC DNA]</scope>
    <source>
        <strain evidence="9">c</strain>
    </source>
</reference>
<feature type="transmembrane region" description="Helical" evidence="7">
    <location>
        <begin position="430"/>
        <end position="451"/>
    </location>
</feature>
<name>A0A0B1P6C3_UNCNE</name>
<keyword evidence="5 7" id="KW-0472">Membrane</keyword>
<evidence type="ECO:0000256" key="3">
    <source>
        <dbReference type="ARBA" id="ARBA00022692"/>
    </source>
</evidence>
<evidence type="ECO:0000313" key="9">
    <source>
        <dbReference type="Proteomes" id="UP000030854"/>
    </source>
</evidence>
<feature type="transmembrane region" description="Helical" evidence="7">
    <location>
        <begin position="62"/>
        <end position="83"/>
    </location>
</feature>
<keyword evidence="9" id="KW-1185">Reference proteome</keyword>
<evidence type="ECO:0000256" key="1">
    <source>
        <dbReference type="ARBA" id="ARBA00004141"/>
    </source>
</evidence>
<feature type="transmembrane region" description="Helical" evidence="7">
    <location>
        <begin position="376"/>
        <end position="399"/>
    </location>
</feature>
<evidence type="ECO:0000256" key="7">
    <source>
        <dbReference type="SAM" id="Phobius"/>
    </source>
</evidence>
<feature type="transmembrane region" description="Helical" evidence="7">
    <location>
        <begin position="152"/>
        <end position="171"/>
    </location>
</feature>
<feature type="transmembrane region" description="Helical" evidence="7">
    <location>
        <begin position="472"/>
        <end position="494"/>
    </location>
</feature>
<feature type="transmembrane region" description="Helical" evidence="7">
    <location>
        <begin position="33"/>
        <end position="50"/>
    </location>
</feature>
<dbReference type="EMBL" id="JNVN01001760">
    <property type="protein sequence ID" value="KHJ32885.1"/>
    <property type="molecule type" value="Genomic_DNA"/>
</dbReference>
<evidence type="ECO:0000256" key="5">
    <source>
        <dbReference type="ARBA" id="ARBA00023136"/>
    </source>
</evidence>
<gene>
    <name evidence="8" type="ORF">EV44_g2575</name>
</gene>
<proteinExistence type="inferred from homology"/>
<evidence type="ECO:0000256" key="4">
    <source>
        <dbReference type="ARBA" id="ARBA00022989"/>
    </source>
</evidence>
<keyword evidence="3 7" id="KW-0812">Transmembrane</keyword>
<dbReference type="STRING" id="52586.A0A0B1P6C3"/>
<dbReference type="InterPro" id="IPR051584">
    <property type="entry name" value="GPCR-associated_LMBR1"/>
</dbReference>
<comment type="similarity">
    <text evidence="2">Belongs to the LIMR family.</text>
</comment>
<dbReference type="Proteomes" id="UP000030854">
    <property type="component" value="Unassembled WGS sequence"/>
</dbReference>
<evidence type="ECO:0000313" key="8">
    <source>
        <dbReference type="EMBL" id="KHJ32885.1"/>
    </source>
</evidence>
<feature type="transmembrane region" description="Helical" evidence="7">
    <location>
        <begin position="523"/>
        <end position="541"/>
    </location>
</feature>
<feature type="transmembrane region" description="Helical" evidence="7">
    <location>
        <begin position="183"/>
        <end position="207"/>
    </location>
</feature>
<protein>
    <submittedName>
        <fullName evidence="8">Putative lmbr1 domain-containing protein</fullName>
    </submittedName>
</protein>
<feature type="compositionally biased region" description="Polar residues" evidence="6">
    <location>
        <begin position="597"/>
        <end position="614"/>
    </location>
</feature>
<dbReference type="InterPro" id="IPR006876">
    <property type="entry name" value="LMBR1-like_membr_prot"/>
</dbReference>
<dbReference type="AlphaFoldDB" id="A0A0B1P6C3"/>
<comment type="subcellular location">
    <subcellularLocation>
        <location evidence="1">Membrane</location>
        <topology evidence="1">Multi-pass membrane protein</topology>
    </subcellularLocation>
</comment>